<dbReference type="SMART" id="SM01294">
    <property type="entry name" value="PKS_PP_betabranch"/>
    <property type="match status" value="1"/>
</dbReference>
<dbReference type="PROSITE" id="PS52004">
    <property type="entry name" value="KS3_2"/>
    <property type="match status" value="1"/>
</dbReference>
<reference evidence="11 12" key="1">
    <citation type="submission" date="2021-03" db="EMBL/GenBank/DDBJ databases">
        <title>Complete genome sequence of Streptomyces cyanogenus S136, producer of anticancer angucycline landomycin A.</title>
        <authorList>
            <person name="Hrab P."/>
            <person name="Ruckert C."/>
            <person name="Busche T."/>
            <person name="Ostash I."/>
            <person name="Kalinowski J."/>
            <person name="Fedorenko V."/>
            <person name="Yushchuk O."/>
            <person name="Ostash B."/>
        </authorList>
    </citation>
    <scope>NUCLEOTIDE SEQUENCE [LARGE SCALE GENOMIC DNA]</scope>
    <source>
        <strain evidence="11 12">S136</strain>
    </source>
</reference>
<dbReference type="InterPro" id="IPR015083">
    <property type="entry name" value="NorB/c/GfsB-D-like_docking"/>
</dbReference>
<sequence length="1577" mass="164378">MTNEDKLVDYLKWVTTDLHETRERLAQLESDLREPIAIVAMGCRYAGGVRGPADLWRLVAAGDEAIGGFPSDRGWDLARLYDPDPDHRGTSYAREGGFLYDAGEFDAEFFGISPREALTIDPQQRLLLETAWETLERAGLDPTRLRGSRTGVFTGVMYSDYGARLMDAGGAAFEGLLGSGSAGSVASGRVSYTLGLEGPAITIDTACSSSLVAMHLAAQALRSGECELALAGGVTVMATPGIFVEFSRQRGLAPDGRCKPFAAAADGTGWGEGAGLVLLERLSDAQRNGHPVLAVIRGSAVNQDGASNGLTAPNGPSQQRVIHQALTNAGLTPDLIDAVEAHGTGTTLGDPIEAQALLATYGQNRPDGRPLWLGSVKSNIGHTQAAAGIAGVIKMVQAIHHGILPKTLHIDQPTPHVDWESGAVRLLTQQTPWPDTGHPRRAAVSSFGISGTNAHLILEAAPPPTTNQHTEQPPAHTPLPYLLSAKTQTALRAQATRLHHHLTHHPHLDTTAVARTLATTRTHFDHRAAVIATDTTDLLNRLGFLAQDQPAGNVLKGTASRGGLAFLFSGQGSQRPGMGQELHRAFPVFAQAFDAVCAHLDPHLPHPLREVVWAQRDSDLVGLLDRTVYTQAALFAVETALFRLLEHHGLRPHALLGHSLGEIAAAHAAGVLDLPDACALVSARGRLMEALPEGGAMAAVQAGESEVRVVLAAYGPRAALAAVNEPAATVVSGDEDAVEEIAAEFRGRGRKVSRLKVSHAFHSPRLDSMLAEFGAVARGLTYSAPRIPVVSNRTGRLAGPGELTDPAYWVGQARDCVRFADGVAALEQAGVTACLELGPDAVLTAVTGTCTEGRLVPVPVLRARRPEAQTFLSALAHAHIRGAAVDWPGFFAERATGTVELPTYAFQRRRLWLEAAPSGARSGSASDAAESRFWEAVDRQDPEALAAALGVGGQVRSALEAALPLLTDWRRRRNRHYRIGWEPAGPAESGAAKSWLLVVPEREVSGGVVTALAAEGVEVTVLPVGAGPRGGADLAGRLSALLAASAAVDGVLSLLAFADDGAPDTGAGGASAADGTAPTPALTATLDLVRALDEVTGPLPVWIATRGGVRVTPQDGPPDLRQAQLWGLGQALAAERPERRLGLVDLPPETGAAAGAEADTRYARLLGRVLGAGLGEPQVALRSGSVFARRLLPVALDELEPLEGPGEDARQVWRPEGTVVVAGAGTATGRELARSVAGHDGVHVLLPLDERDRDSDAVDALLAELGDRVTTVPGDPSDPAVRTALVAAVSAERPVTAVLHVARAAEGQSPEPLDRKGIERDFGDLATAGALEALARAWGAPMLLVAGLAGALAVPGFGNAAPAHSALAALADARMAEGLPALCLQVVPWQDGDPRAPVTPGLRAAPPTAPAALLGGLAGAAAGRPRSLVVADADWARLAPALGGDVALLRGVPGARHASELDACADHVPLRLADVPEEERLDVLLELVRGRTAAVLGHASAQSVDPDGEFTDLGFSSFTALELTTLIREAGLPMSLTAVYDHPTPTALARHLHAEAAGAPVPDPPSGRHPDPTRVQA</sequence>
<dbReference type="EC" id="2.3.1.41" evidence="11"/>
<dbReference type="PROSITE" id="PS00606">
    <property type="entry name" value="KS3_1"/>
    <property type="match status" value="1"/>
</dbReference>
<feature type="compositionally biased region" description="Basic and acidic residues" evidence="8">
    <location>
        <begin position="1566"/>
        <end position="1577"/>
    </location>
</feature>
<dbReference type="RefSeq" id="WP_208030649.1">
    <property type="nucleotide sequence ID" value="NZ_CP071839.1"/>
</dbReference>
<evidence type="ECO:0000313" key="12">
    <source>
        <dbReference type="Proteomes" id="UP000663908"/>
    </source>
</evidence>
<feature type="domain" description="Ketosynthase family 3 (KS3)" evidence="10">
    <location>
        <begin position="33"/>
        <end position="460"/>
    </location>
</feature>
<proteinExistence type="predicted"/>
<keyword evidence="2" id="KW-0596">Phosphopantetheine</keyword>
<dbReference type="InterPro" id="IPR020806">
    <property type="entry name" value="PKS_PP-bd"/>
</dbReference>
<evidence type="ECO:0000256" key="3">
    <source>
        <dbReference type="ARBA" id="ARBA00022553"/>
    </source>
</evidence>
<dbReference type="SUPFAM" id="SSF47336">
    <property type="entry name" value="ACP-like"/>
    <property type="match status" value="1"/>
</dbReference>
<dbReference type="InterPro" id="IPR001227">
    <property type="entry name" value="Ac_transferase_dom_sf"/>
</dbReference>
<dbReference type="SMART" id="SM00823">
    <property type="entry name" value="PKS_PP"/>
    <property type="match status" value="1"/>
</dbReference>
<keyword evidence="5" id="KW-0045">Antibiotic biosynthesis</keyword>
<dbReference type="SMART" id="SM00822">
    <property type="entry name" value="PKS_KR"/>
    <property type="match status" value="1"/>
</dbReference>
<evidence type="ECO:0000256" key="7">
    <source>
        <dbReference type="ARBA" id="ARBA00023315"/>
    </source>
</evidence>
<dbReference type="Pfam" id="PF08659">
    <property type="entry name" value="KR"/>
    <property type="match status" value="1"/>
</dbReference>
<dbReference type="InterPro" id="IPR041618">
    <property type="entry name" value="PKS_DE"/>
</dbReference>
<dbReference type="PROSITE" id="PS50075">
    <property type="entry name" value="CARRIER"/>
    <property type="match status" value="1"/>
</dbReference>
<dbReference type="Pfam" id="PF08990">
    <property type="entry name" value="Docking"/>
    <property type="match status" value="1"/>
</dbReference>
<dbReference type="InterPro" id="IPR014043">
    <property type="entry name" value="Acyl_transferase_dom"/>
</dbReference>
<evidence type="ECO:0000256" key="8">
    <source>
        <dbReference type="SAM" id="MobiDB-lite"/>
    </source>
</evidence>
<dbReference type="InterPro" id="IPR016035">
    <property type="entry name" value="Acyl_Trfase/lysoPLipase"/>
</dbReference>
<evidence type="ECO:0000256" key="2">
    <source>
        <dbReference type="ARBA" id="ARBA00022450"/>
    </source>
</evidence>
<dbReference type="InterPro" id="IPR036291">
    <property type="entry name" value="NAD(P)-bd_dom_sf"/>
</dbReference>
<dbReference type="InterPro" id="IPR014031">
    <property type="entry name" value="Ketoacyl_synth_C"/>
</dbReference>
<name>A0ABX7TMZ4_STRCY</name>
<dbReference type="CDD" id="cd00833">
    <property type="entry name" value="PKS"/>
    <property type="match status" value="1"/>
</dbReference>
<keyword evidence="3" id="KW-0597">Phosphoprotein</keyword>
<dbReference type="SUPFAM" id="SSF53901">
    <property type="entry name" value="Thiolase-like"/>
    <property type="match status" value="1"/>
</dbReference>
<accession>A0ABX7TMZ4</accession>
<feature type="region of interest" description="Disordered" evidence="8">
    <location>
        <begin position="1557"/>
        <end position="1577"/>
    </location>
</feature>
<protein>
    <submittedName>
        <fullName evidence="11">Phenolphthiocerol synthesis polyketide synthase type I Pks15/1</fullName>
        <ecNumber evidence="11">2.3.1.41</ecNumber>
    </submittedName>
</protein>
<dbReference type="Pfam" id="PF00109">
    <property type="entry name" value="ketoacyl-synt"/>
    <property type="match status" value="1"/>
</dbReference>
<dbReference type="InterPro" id="IPR016039">
    <property type="entry name" value="Thiolase-like"/>
</dbReference>
<dbReference type="InterPro" id="IPR018201">
    <property type="entry name" value="Ketoacyl_synth_AS"/>
</dbReference>
<gene>
    <name evidence="11" type="ORF">S1361_05120</name>
</gene>
<dbReference type="PANTHER" id="PTHR43775:SF51">
    <property type="entry name" value="INACTIVE PHENOLPHTHIOCEROL SYNTHESIS POLYKETIDE SYNTHASE TYPE I PKS1-RELATED"/>
    <property type="match status" value="1"/>
</dbReference>
<dbReference type="Pfam" id="PF16197">
    <property type="entry name" value="KAsynt_C_assoc"/>
    <property type="match status" value="1"/>
</dbReference>
<dbReference type="InterPro" id="IPR013968">
    <property type="entry name" value="PKS_KR"/>
</dbReference>
<dbReference type="Gene3D" id="1.10.1200.10">
    <property type="entry name" value="ACP-like"/>
    <property type="match status" value="1"/>
</dbReference>
<dbReference type="NCBIfam" id="NF045894">
    <property type="entry name" value="PKS_plus_SDR"/>
    <property type="match status" value="1"/>
</dbReference>
<dbReference type="EMBL" id="CP071839">
    <property type="protein sequence ID" value="QTD96720.1"/>
    <property type="molecule type" value="Genomic_DNA"/>
</dbReference>
<dbReference type="Pfam" id="PF00698">
    <property type="entry name" value="Acyl_transf_1"/>
    <property type="match status" value="1"/>
</dbReference>
<dbReference type="InterPro" id="IPR009081">
    <property type="entry name" value="PP-bd_ACP"/>
</dbReference>
<feature type="domain" description="Carrier" evidence="9">
    <location>
        <begin position="1482"/>
        <end position="1556"/>
    </location>
</feature>
<dbReference type="PANTHER" id="PTHR43775">
    <property type="entry name" value="FATTY ACID SYNTHASE"/>
    <property type="match status" value="1"/>
</dbReference>
<keyword evidence="4 11" id="KW-0808">Transferase</keyword>
<dbReference type="InterPro" id="IPR014030">
    <property type="entry name" value="Ketoacyl_synth_N"/>
</dbReference>
<evidence type="ECO:0000256" key="6">
    <source>
        <dbReference type="ARBA" id="ARBA00023268"/>
    </source>
</evidence>
<dbReference type="Pfam" id="PF00550">
    <property type="entry name" value="PP-binding"/>
    <property type="match status" value="1"/>
</dbReference>
<dbReference type="Gene3D" id="3.30.70.3290">
    <property type="match status" value="1"/>
</dbReference>
<evidence type="ECO:0000259" key="10">
    <source>
        <dbReference type="PROSITE" id="PS52004"/>
    </source>
</evidence>
<keyword evidence="12" id="KW-1185">Reference proteome</keyword>
<evidence type="ECO:0000256" key="1">
    <source>
        <dbReference type="ARBA" id="ARBA00001957"/>
    </source>
</evidence>
<dbReference type="Gene3D" id="3.40.50.720">
    <property type="entry name" value="NAD(P)-binding Rossmann-like Domain"/>
    <property type="match status" value="1"/>
</dbReference>
<dbReference type="Gene3D" id="6.10.140.1830">
    <property type="match status" value="1"/>
</dbReference>
<evidence type="ECO:0000256" key="5">
    <source>
        <dbReference type="ARBA" id="ARBA00023194"/>
    </source>
</evidence>
<dbReference type="InterPro" id="IPR032821">
    <property type="entry name" value="PKS_assoc"/>
</dbReference>
<evidence type="ECO:0000313" key="11">
    <source>
        <dbReference type="EMBL" id="QTD96720.1"/>
    </source>
</evidence>
<keyword evidence="7 11" id="KW-0012">Acyltransferase</keyword>
<dbReference type="Gene3D" id="3.40.366.10">
    <property type="entry name" value="Malonyl-Coenzyme A Acyl Carrier Protein, domain 2"/>
    <property type="match status" value="1"/>
</dbReference>
<evidence type="ECO:0000256" key="4">
    <source>
        <dbReference type="ARBA" id="ARBA00022679"/>
    </source>
</evidence>
<dbReference type="Pfam" id="PF18369">
    <property type="entry name" value="PKS_DE"/>
    <property type="match status" value="1"/>
</dbReference>
<dbReference type="SUPFAM" id="SSF55048">
    <property type="entry name" value="Probable ACP-binding domain of malonyl-CoA ACP transacylase"/>
    <property type="match status" value="1"/>
</dbReference>
<dbReference type="SMART" id="SM00827">
    <property type="entry name" value="PKS_AT"/>
    <property type="match status" value="1"/>
</dbReference>
<dbReference type="InterPro" id="IPR050091">
    <property type="entry name" value="PKS_NRPS_Biosynth_Enz"/>
</dbReference>
<dbReference type="Gene3D" id="3.40.47.10">
    <property type="match status" value="1"/>
</dbReference>
<dbReference type="SUPFAM" id="SSF51735">
    <property type="entry name" value="NAD(P)-binding Rossmann-fold domains"/>
    <property type="match status" value="2"/>
</dbReference>
<organism evidence="11 12">
    <name type="scientific">Streptomyces cyanogenus</name>
    <dbReference type="NCBI Taxonomy" id="80860"/>
    <lineage>
        <taxon>Bacteria</taxon>
        <taxon>Bacillati</taxon>
        <taxon>Actinomycetota</taxon>
        <taxon>Actinomycetes</taxon>
        <taxon>Kitasatosporales</taxon>
        <taxon>Streptomycetaceae</taxon>
        <taxon>Streptomyces</taxon>
    </lineage>
</organism>
<dbReference type="SMART" id="SM00825">
    <property type="entry name" value="PKS_KS"/>
    <property type="match status" value="1"/>
</dbReference>
<dbReference type="SUPFAM" id="SSF52151">
    <property type="entry name" value="FabD/lysophospholipase-like"/>
    <property type="match status" value="1"/>
</dbReference>
<dbReference type="InterPro" id="IPR057326">
    <property type="entry name" value="KR_dom"/>
</dbReference>
<dbReference type="InterPro" id="IPR016036">
    <property type="entry name" value="Malonyl_transacylase_ACP-bd"/>
</dbReference>
<evidence type="ECO:0000259" key="9">
    <source>
        <dbReference type="PROSITE" id="PS50075"/>
    </source>
</evidence>
<dbReference type="InterPro" id="IPR036736">
    <property type="entry name" value="ACP-like_sf"/>
</dbReference>
<dbReference type="GO" id="GO:0004315">
    <property type="term" value="F:3-oxoacyl-[acyl-carrier-protein] synthase activity"/>
    <property type="evidence" value="ECO:0007669"/>
    <property type="project" value="UniProtKB-EC"/>
</dbReference>
<comment type="cofactor">
    <cofactor evidence="1">
        <name>pantetheine 4'-phosphate</name>
        <dbReference type="ChEBI" id="CHEBI:47942"/>
    </cofactor>
</comment>
<keyword evidence="6" id="KW-0511">Multifunctional enzyme</keyword>
<dbReference type="InterPro" id="IPR020841">
    <property type="entry name" value="PKS_Beta-ketoAc_synthase_dom"/>
</dbReference>
<dbReference type="Pfam" id="PF02801">
    <property type="entry name" value="Ketoacyl-synt_C"/>
    <property type="match status" value="1"/>
</dbReference>
<dbReference type="Proteomes" id="UP000663908">
    <property type="component" value="Chromosome"/>
</dbReference>